<organism evidence="10 11">
    <name type="scientific">Cucurbitaria berberidis CBS 394.84</name>
    <dbReference type="NCBI Taxonomy" id="1168544"/>
    <lineage>
        <taxon>Eukaryota</taxon>
        <taxon>Fungi</taxon>
        <taxon>Dikarya</taxon>
        <taxon>Ascomycota</taxon>
        <taxon>Pezizomycotina</taxon>
        <taxon>Dothideomycetes</taxon>
        <taxon>Pleosporomycetidae</taxon>
        <taxon>Pleosporales</taxon>
        <taxon>Pleosporineae</taxon>
        <taxon>Cucurbitariaceae</taxon>
        <taxon>Cucurbitaria</taxon>
    </lineage>
</organism>
<dbReference type="GO" id="GO:0005829">
    <property type="term" value="C:cytosol"/>
    <property type="evidence" value="ECO:0007669"/>
    <property type="project" value="TreeGrafter"/>
</dbReference>
<keyword evidence="4" id="KW-0862">Zinc</keyword>
<comment type="similarity">
    <text evidence="1">Belongs to the metallo-dependent hydrolases superfamily. ACMSD family.</text>
</comment>
<name>A0A9P4GWD4_9PLEO</name>
<dbReference type="AlphaFoldDB" id="A0A9P4GWD4"/>
<dbReference type="GO" id="GO:0047596">
    <property type="term" value="F:6-methylsalicylate decarboxylase activity"/>
    <property type="evidence" value="ECO:0007669"/>
    <property type="project" value="UniProtKB-EC"/>
</dbReference>
<evidence type="ECO:0000256" key="3">
    <source>
        <dbReference type="ARBA" id="ARBA00022793"/>
    </source>
</evidence>
<sequence length="333" mass="36992">MRIDTHHHILPLIWLDVFNNITKGIQLPPGLAMPAWSVNSSLSVMEQNGIGAAIVSLSAPAFSIIPDPQLAAKIARGVNQYSATLHDMHPSQFGFFASVPPLTDTAAALAEIKYAFDELSADGVVLFTSYDEIYLGSPRFQSIWAELDKRAAVVFIHPIQNMNQTTVNAFLNPSVIDFPHETTRTAADLITSGTLRRYPNVRIILSHGGGTLPYIATRAANLLGDIGLTNQSATEFLQQAHQFYYDLALTSYEFPLELLLRFADPERILYGSDYPFISTRSIEEQVAIFDRLELNHTVRRDITHQNAQKLFPRFGSVKKPTSAMSLFKVDVNS</sequence>
<evidence type="ECO:0000256" key="1">
    <source>
        <dbReference type="ARBA" id="ARBA00005871"/>
    </source>
</evidence>
<evidence type="ECO:0000313" key="11">
    <source>
        <dbReference type="Proteomes" id="UP000800039"/>
    </source>
</evidence>
<dbReference type="GO" id="GO:0016787">
    <property type="term" value="F:hydrolase activity"/>
    <property type="evidence" value="ECO:0007669"/>
    <property type="project" value="InterPro"/>
</dbReference>
<dbReference type="InterPro" id="IPR006680">
    <property type="entry name" value="Amidohydro-rel"/>
</dbReference>
<evidence type="ECO:0000256" key="5">
    <source>
        <dbReference type="ARBA" id="ARBA00023239"/>
    </source>
</evidence>
<dbReference type="PANTHER" id="PTHR21240:SF29">
    <property type="entry name" value="AMIDOHYDROLASE-RELATED DOMAIN-CONTAINING PROTEIN"/>
    <property type="match status" value="1"/>
</dbReference>
<keyword evidence="11" id="KW-1185">Reference proteome</keyword>
<feature type="domain" description="Amidohydrolase-related" evidence="9">
    <location>
        <begin position="3"/>
        <end position="312"/>
    </location>
</feature>
<dbReference type="EC" id="4.1.1.52" evidence="7"/>
<keyword evidence="2" id="KW-0479">Metal-binding</keyword>
<evidence type="ECO:0000256" key="6">
    <source>
        <dbReference type="ARBA" id="ARBA00036832"/>
    </source>
</evidence>
<dbReference type="PANTHER" id="PTHR21240">
    <property type="entry name" value="2-AMINO-3-CARBOXYLMUCONATE-6-SEMIALDEHYDE DECARBOXYLASE"/>
    <property type="match status" value="1"/>
</dbReference>
<dbReference type="GeneID" id="63853757"/>
<accession>A0A9P4GWD4</accession>
<dbReference type="InterPro" id="IPR032466">
    <property type="entry name" value="Metal_Hydrolase"/>
</dbReference>
<dbReference type="GO" id="GO:0046872">
    <property type="term" value="F:metal ion binding"/>
    <property type="evidence" value="ECO:0007669"/>
    <property type="project" value="UniProtKB-KW"/>
</dbReference>
<evidence type="ECO:0000256" key="7">
    <source>
        <dbReference type="ARBA" id="ARBA00038889"/>
    </source>
</evidence>
<dbReference type="InterPro" id="IPR032465">
    <property type="entry name" value="ACMSD"/>
</dbReference>
<evidence type="ECO:0000256" key="8">
    <source>
        <dbReference type="RuleBase" id="RU366045"/>
    </source>
</evidence>
<protein>
    <recommendedName>
        <fullName evidence="7">6-methylsalicylate decarboxylase</fullName>
        <ecNumber evidence="7">4.1.1.52</ecNumber>
    </recommendedName>
</protein>
<dbReference type="Gene3D" id="3.20.20.140">
    <property type="entry name" value="Metal-dependent hydrolases"/>
    <property type="match status" value="1"/>
</dbReference>
<proteinExistence type="inferred from homology"/>
<keyword evidence="5 8" id="KW-0456">Lyase</keyword>
<dbReference type="EMBL" id="ML976614">
    <property type="protein sequence ID" value="KAF1852236.1"/>
    <property type="molecule type" value="Genomic_DNA"/>
</dbReference>
<dbReference type="RefSeq" id="XP_040794799.1">
    <property type="nucleotide sequence ID" value="XM_040936507.1"/>
</dbReference>
<evidence type="ECO:0000256" key="2">
    <source>
        <dbReference type="ARBA" id="ARBA00022723"/>
    </source>
</evidence>
<gene>
    <name evidence="10" type="ORF">K460DRAFT_402221</name>
</gene>
<comment type="catalytic activity">
    <reaction evidence="6">
        <text>6-methylsalicylate + H(+) = 3-methylphenol + CO2</text>
        <dbReference type="Rhea" id="RHEA:23112"/>
        <dbReference type="ChEBI" id="CHEBI:15378"/>
        <dbReference type="ChEBI" id="CHEBI:16526"/>
        <dbReference type="ChEBI" id="CHEBI:17231"/>
        <dbReference type="ChEBI" id="CHEBI:36658"/>
        <dbReference type="EC" id="4.1.1.52"/>
    </reaction>
    <physiologicalReaction direction="left-to-right" evidence="6">
        <dbReference type="Rhea" id="RHEA:23113"/>
    </physiologicalReaction>
</comment>
<evidence type="ECO:0000259" key="9">
    <source>
        <dbReference type="Pfam" id="PF04909"/>
    </source>
</evidence>
<dbReference type="SUPFAM" id="SSF51556">
    <property type="entry name" value="Metallo-dependent hydrolases"/>
    <property type="match status" value="1"/>
</dbReference>
<dbReference type="Pfam" id="PF04909">
    <property type="entry name" value="Amidohydro_2"/>
    <property type="match status" value="1"/>
</dbReference>
<dbReference type="Proteomes" id="UP000800039">
    <property type="component" value="Unassembled WGS sequence"/>
</dbReference>
<reference evidence="10" key="1">
    <citation type="submission" date="2020-01" db="EMBL/GenBank/DDBJ databases">
        <authorList>
            <consortium name="DOE Joint Genome Institute"/>
            <person name="Haridas S."/>
            <person name="Albert R."/>
            <person name="Binder M."/>
            <person name="Bloem J."/>
            <person name="Labutti K."/>
            <person name="Salamov A."/>
            <person name="Andreopoulos B."/>
            <person name="Baker S.E."/>
            <person name="Barry K."/>
            <person name="Bills G."/>
            <person name="Bluhm B.H."/>
            <person name="Cannon C."/>
            <person name="Castanera R."/>
            <person name="Culley D.E."/>
            <person name="Daum C."/>
            <person name="Ezra D."/>
            <person name="Gonzalez J.B."/>
            <person name="Henrissat B."/>
            <person name="Kuo A."/>
            <person name="Liang C."/>
            <person name="Lipzen A."/>
            <person name="Lutzoni F."/>
            <person name="Magnuson J."/>
            <person name="Mondo S."/>
            <person name="Nolan M."/>
            <person name="Ohm R."/>
            <person name="Pangilinan J."/>
            <person name="Park H.-J."/>
            <person name="Ramirez L."/>
            <person name="Alfaro M."/>
            <person name="Sun H."/>
            <person name="Tritt A."/>
            <person name="Yoshinaga Y."/>
            <person name="Zwiers L.-H."/>
            <person name="Turgeon B.G."/>
            <person name="Goodwin S.B."/>
            <person name="Spatafora J.W."/>
            <person name="Crous P.W."/>
            <person name="Grigoriev I.V."/>
        </authorList>
    </citation>
    <scope>NUCLEOTIDE SEQUENCE</scope>
    <source>
        <strain evidence="10">CBS 394.84</strain>
    </source>
</reference>
<evidence type="ECO:0000256" key="4">
    <source>
        <dbReference type="ARBA" id="ARBA00022833"/>
    </source>
</evidence>
<comment type="caution">
    <text evidence="10">The sequence shown here is derived from an EMBL/GenBank/DDBJ whole genome shotgun (WGS) entry which is preliminary data.</text>
</comment>
<keyword evidence="3 8" id="KW-0210">Decarboxylase</keyword>
<dbReference type="GO" id="GO:0019748">
    <property type="term" value="P:secondary metabolic process"/>
    <property type="evidence" value="ECO:0007669"/>
    <property type="project" value="TreeGrafter"/>
</dbReference>
<dbReference type="OrthoDB" id="2832284at2759"/>
<evidence type="ECO:0000313" key="10">
    <source>
        <dbReference type="EMBL" id="KAF1852236.1"/>
    </source>
</evidence>